<dbReference type="EMBL" id="JAMFTH010000004">
    <property type="protein sequence ID" value="MCP8900132.1"/>
    <property type="molecule type" value="Genomic_DNA"/>
</dbReference>
<dbReference type="RefSeq" id="WP_253968428.1">
    <property type="nucleotide sequence ID" value="NZ_JAMFTH010000004.1"/>
</dbReference>
<proteinExistence type="predicted"/>
<dbReference type="Proteomes" id="UP001139319">
    <property type="component" value="Unassembled WGS sequence"/>
</dbReference>
<sequence>MIALPDSLRLVEAREHLVRWRFDLTPENPCFQGHFDGLPVLAGVVQVAWVHELAVDYFDIKTPFKSLRSNKFQQLVRPPVTMELTLDYQPAKGLVKFTYHNARGVTAKGALLFAGEGQGV</sequence>
<reference evidence="2" key="2">
    <citation type="submission" date="2023-01" db="EMBL/GenBank/DDBJ databases">
        <title>Gilvimarinus xylanilyticus HB14 isolated from Caulerpa lentillifera aquaculture base in Hainan, China.</title>
        <authorList>
            <person name="Zhang Y.-J."/>
        </authorList>
    </citation>
    <scope>NUCLEOTIDE SEQUENCE</scope>
    <source>
        <strain evidence="2">HB14</strain>
    </source>
</reference>
<organism evidence="2 3">
    <name type="scientific">Gilvimarinus xylanilyticus</name>
    <dbReference type="NCBI Taxonomy" id="2944139"/>
    <lineage>
        <taxon>Bacteria</taxon>
        <taxon>Pseudomonadati</taxon>
        <taxon>Pseudomonadota</taxon>
        <taxon>Gammaproteobacteria</taxon>
        <taxon>Cellvibrionales</taxon>
        <taxon>Cellvibrionaceae</taxon>
        <taxon>Gilvimarinus</taxon>
    </lineage>
</organism>
<accession>A0A9X2KUD5</accession>
<reference evidence="2" key="1">
    <citation type="submission" date="2022-05" db="EMBL/GenBank/DDBJ databases">
        <authorList>
            <person name="Sun H.-N."/>
        </authorList>
    </citation>
    <scope>NUCLEOTIDE SEQUENCE</scope>
    <source>
        <strain evidence="2">HB14</strain>
    </source>
</reference>
<dbReference type="Gene3D" id="3.10.129.10">
    <property type="entry name" value="Hotdog Thioesterase"/>
    <property type="match status" value="1"/>
</dbReference>
<dbReference type="InterPro" id="IPR054545">
    <property type="entry name" value="ApeI-like"/>
</dbReference>
<dbReference type="InterPro" id="IPR029069">
    <property type="entry name" value="HotDog_dom_sf"/>
</dbReference>
<dbReference type="SUPFAM" id="SSF54637">
    <property type="entry name" value="Thioesterase/thiol ester dehydrase-isomerase"/>
    <property type="match status" value="1"/>
</dbReference>
<name>A0A9X2KUD5_9GAMM</name>
<evidence type="ECO:0000313" key="3">
    <source>
        <dbReference type="Proteomes" id="UP001139319"/>
    </source>
</evidence>
<feature type="domain" description="ApeI dehydratase-like" evidence="1">
    <location>
        <begin position="14"/>
        <end position="108"/>
    </location>
</feature>
<dbReference type="AlphaFoldDB" id="A0A9X2KUD5"/>
<gene>
    <name evidence="2" type="ORF">M6D89_12555</name>
</gene>
<dbReference type="Pfam" id="PF22818">
    <property type="entry name" value="ApeI-like"/>
    <property type="match status" value="1"/>
</dbReference>
<keyword evidence="3" id="KW-1185">Reference proteome</keyword>
<evidence type="ECO:0000313" key="2">
    <source>
        <dbReference type="EMBL" id="MCP8900132.1"/>
    </source>
</evidence>
<evidence type="ECO:0000259" key="1">
    <source>
        <dbReference type="Pfam" id="PF22818"/>
    </source>
</evidence>
<comment type="caution">
    <text evidence="2">The sequence shown here is derived from an EMBL/GenBank/DDBJ whole genome shotgun (WGS) entry which is preliminary data.</text>
</comment>
<protein>
    <recommendedName>
        <fullName evidence="1">ApeI dehydratase-like domain-containing protein</fullName>
    </recommendedName>
</protein>